<dbReference type="Proteomes" id="UP000278222">
    <property type="component" value="Unassembled WGS sequence"/>
</dbReference>
<sequence>MSATFLISILIAALMVGAALRDLLVRRIPNGLSVGVALSGLTLRMLDGPMAALSSLAAAGLLFIVLFIAFARGVLGGGDVKLATAMALGLPPEGVWLMVVATALAGGVLSLVYLLLRWQARRHAPFPSGSRHLIGRFLAVEGRRLRRRGPLPYGVAIAAGSIFTLASLPAVG</sequence>
<organism evidence="8 9">
    <name type="scientific">Stella humosa</name>
    <dbReference type="NCBI Taxonomy" id="94"/>
    <lineage>
        <taxon>Bacteria</taxon>
        <taxon>Pseudomonadati</taxon>
        <taxon>Pseudomonadota</taxon>
        <taxon>Alphaproteobacteria</taxon>
        <taxon>Rhodospirillales</taxon>
        <taxon>Stellaceae</taxon>
        <taxon>Stella</taxon>
    </lineage>
</organism>
<reference evidence="8 9" key="1">
    <citation type="submission" date="2018-11" db="EMBL/GenBank/DDBJ databases">
        <title>Genomic Encyclopedia of Type Strains, Phase IV (KMG-IV): sequencing the most valuable type-strain genomes for metagenomic binning, comparative biology and taxonomic classification.</title>
        <authorList>
            <person name="Goeker M."/>
        </authorList>
    </citation>
    <scope>NUCLEOTIDE SEQUENCE [LARGE SCALE GENOMIC DNA]</scope>
    <source>
        <strain evidence="8 9">DSM 5900</strain>
    </source>
</reference>
<dbReference type="InterPro" id="IPR000045">
    <property type="entry name" value="Prepilin_IV_endopep_pep"/>
</dbReference>
<feature type="transmembrane region" description="Helical" evidence="6">
    <location>
        <begin position="151"/>
        <end position="171"/>
    </location>
</feature>
<evidence type="ECO:0000259" key="7">
    <source>
        <dbReference type="Pfam" id="PF01478"/>
    </source>
</evidence>
<evidence type="ECO:0000256" key="5">
    <source>
        <dbReference type="ARBA" id="ARBA00023136"/>
    </source>
</evidence>
<name>A0A3N1MBP5_9PROT</name>
<evidence type="ECO:0000256" key="4">
    <source>
        <dbReference type="ARBA" id="ARBA00022989"/>
    </source>
</evidence>
<keyword evidence="4 6" id="KW-1133">Transmembrane helix</keyword>
<evidence type="ECO:0000256" key="2">
    <source>
        <dbReference type="ARBA" id="ARBA00022475"/>
    </source>
</evidence>
<evidence type="ECO:0000313" key="8">
    <source>
        <dbReference type="EMBL" id="ROQ01153.1"/>
    </source>
</evidence>
<evidence type="ECO:0000313" key="9">
    <source>
        <dbReference type="Proteomes" id="UP000278222"/>
    </source>
</evidence>
<evidence type="ECO:0000256" key="1">
    <source>
        <dbReference type="ARBA" id="ARBA00004651"/>
    </source>
</evidence>
<dbReference type="PANTHER" id="PTHR36506:SF1">
    <property type="entry name" value="PREFLAGELLIN PEPTIDASE"/>
    <property type="match status" value="1"/>
</dbReference>
<dbReference type="InterPro" id="IPR052218">
    <property type="entry name" value="Preflagellin_Peptidase"/>
</dbReference>
<evidence type="ECO:0000256" key="6">
    <source>
        <dbReference type="SAM" id="Phobius"/>
    </source>
</evidence>
<accession>A0A3N1MBP5</accession>
<dbReference type="GO" id="GO:0004190">
    <property type="term" value="F:aspartic-type endopeptidase activity"/>
    <property type="evidence" value="ECO:0007669"/>
    <property type="project" value="InterPro"/>
</dbReference>
<protein>
    <submittedName>
        <fullName evidence="8">Prepilin peptidase CpaA</fullName>
    </submittedName>
</protein>
<dbReference type="EMBL" id="RJKX01000011">
    <property type="protein sequence ID" value="ROQ01153.1"/>
    <property type="molecule type" value="Genomic_DNA"/>
</dbReference>
<keyword evidence="3 6" id="KW-0812">Transmembrane</keyword>
<feature type="domain" description="Prepilin type IV endopeptidase peptidase" evidence="7">
    <location>
        <begin position="10"/>
        <end position="110"/>
    </location>
</feature>
<dbReference type="RefSeq" id="WP_245978142.1">
    <property type="nucleotide sequence ID" value="NZ_AP019700.1"/>
</dbReference>
<dbReference type="AlphaFoldDB" id="A0A3N1MBP5"/>
<dbReference type="Gene3D" id="1.20.120.1220">
    <property type="match status" value="1"/>
</dbReference>
<proteinExistence type="predicted"/>
<comment type="subcellular location">
    <subcellularLocation>
        <location evidence="1">Cell membrane</location>
        <topology evidence="1">Multi-pass membrane protein</topology>
    </subcellularLocation>
</comment>
<feature type="transmembrane region" description="Helical" evidence="6">
    <location>
        <begin position="95"/>
        <end position="116"/>
    </location>
</feature>
<dbReference type="GO" id="GO:0005886">
    <property type="term" value="C:plasma membrane"/>
    <property type="evidence" value="ECO:0007669"/>
    <property type="project" value="UniProtKB-SubCell"/>
</dbReference>
<gene>
    <name evidence="8" type="ORF">EDC65_0330</name>
</gene>
<feature type="transmembrane region" description="Helical" evidence="6">
    <location>
        <begin position="53"/>
        <end position="75"/>
    </location>
</feature>
<keyword evidence="5 6" id="KW-0472">Membrane</keyword>
<dbReference type="Pfam" id="PF01478">
    <property type="entry name" value="Peptidase_A24"/>
    <property type="match status" value="1"/>
</dbReference>
<dbReference type="PANTHER" id="PTHR36506">
    <property type="entry name" value="PREFLAGELLIN PEPTIDASE"/>
    <property type="match status" value="1"/>
</dbReference>
<keyword evidence="2" id="KW-1003">Cell membrane</keyword>
<evidence type="ECO:0000256" key="3">
    <source>
        <dbReference type="ARBA" id="ARBA00022692"/>
    </source>
</evidence>
<comment type="caution">
    <text evidence="8">The sequence shown here is derived from an EMBL/GenBank/DDBJ whole genome shotgun (WGS) entry which is preliminary data.</text>
</comment>
<keyword evidence="9" id="KW-1185">Reference proteome</keyword>